<dbReference type="AlphaFoldDB" id="A0AA39U0A0"/>
<evidence type="ECO:0000313" key="1">
    <source>
        <dbReference type="EMBL" id="KAK0471448.1"/>
    </source>
</evidence>
<evidence type="ECO:0000313" key="2">
    <source>
        <dbReference type="Proteomes" id="UP001175227"/>
    </source>
</evidence>
<proteinExistence type="predicted"/>
<comment type="caution">
    <text evidence="1">The sequence shown here is derived from an EMBL/GenBank/DDBJ whole genome shotgun (WGS) entry which is preliminary data.</text>
</comment>
<name>A0AA39U0A0_9AGAR</name>
<dbReference type="Proteomes" id="UP001175227">
    <property type="component" value="Unassembled WGS sequence"/>
</dbReference>
<sequence>MSVSRRAHAARLANACPALQHVVFPNRFQWRRPSSLLLPRPHSQSSPCLPFDDLFVKKINRDLVPHISRKVVPLTEPRFTKTEQCFHRDDSEEDDSIL</sequence>
<reference evidence="1" key="1">
    <citation type="submission" date="2023-06" db="EMBL/GenBank/DDBJ databases">
        <authorList>
            <consortium name="Lawrence Berkeley National Laboratory"/>
            <person name="Ahrendt S."/>
            <person name="Sahu N."/>
            <person name="Indic B."/>
            <person name="Wong-Bajracharya J."/>
            <person name="Merenyi Z."/>
            <person name="Ke H.-M."/>
            <person name="Monk M."/>
            <person name="Kocsube S."/>
            <person name="Drula E."/>
            <person name="Lipzen A."/>
            <person name="Balint B."/>
            <person name="Henrissat B."/>
            <person name="Andreopoulos B."/>
            <person name="Martin F.M."/>
            <person name="Harder C.B."/>
            <person name="Rigling D."/>
            <person name="Ford K.L."/>
            <person name="Foster G.D."/>
            <person name="Pangilinan J."/>
            <person name="Papanicolaou A."/>
            <person name="Barry K."/>
            <person name="LaButti K."/>
            <person name="Viragh M."/>
            <person name="Koriabine M."/>
            <person name="Yan M."/>
            <person name="Riley R."/>
            <person name="Champramary S."/>
            <person name="Plett K.L."/>
            <person name="Tsai I.J."/>
            <person name="Slot J."/>
            <person name="Sipos G."/>
            <person name="Plett J."/>
            <person name="Nagy L.G."/>
            <person name="Grigoriev I.V."/>
        </authorList>
    </citation>
    <scope>NUCLEOTIDE SEQUENCE</scope>
    <source>
        <strain evidence="1">ICMP 16352</strain>
    </source>
</reference>
<protein>
    <submittedName>
        <fullName evidence="1">Uncharacterized protein</fullName>
    </submittedName>
</protein>
<dbReference type="EMBL" id="JAUEPR010000050">
    <property type="protein sequence ID" value="KAK0471448.1"/>
    <property type="molecule type" value="Genomic_DNA"/>
</dbReference>
<organism evidence="1 2">
    <name type="scientific">Armillaria novae-zelandiae</name>
    <dbReference type="NCBI Taxonomy" id="153914"/>
    <lineage>
        <taxon>Eukaryota</taxon>
        <taxon>Fungi</taxon>
        <taxon>Dikarya</taxon>
        <taxon>Basidiomycota</taxon>
        <taxon>Agaricomycotina</taxon>
        <taxon>Agaricomycetes</taxon>
        <taxon>Agaricomycetidae</taxon>
        <taxon>Agaricales</taxon>
        <taxon>Marasmiineae</taxon>
        <taxon>Physalacriaceae</taxon>
        <taxon>Armillaria</taxon>
    </lineage>
</organism>
<accession>A0AA39U0A0</accession>
<gene>
    <name evidence="1" type="ORF">IW261DRAFT_1612041</name>
</gene>
<keyword evidence="2" id="KW-1185">Reference proteome</keyword>